<comment type="caution">
    <text evidence="1">The sequence shown here is derived from an EMBL/GenBank/DDBJ whole genome shotgun (WGS) entry which is preliminary data.</text>
</comment>
<gene>
    <name evidence="1" type="ORF">Plo01_41160</name>
</gene>
<dbReference type="EMBL" id="BOOH01000034">
    <property type="protein sequence ID" value="GIH77687.1"/>
    <property type="molecule type" value="Genomic_DNA"/>
</dbReference>
<sequence>MAALGLGIFVLWGSNYAIAQYFQLVHGLSPLEAGLRTAPSASAIGHGILTQVPAGGGPALPAISSATPQLAGALGAAPRAERRAEAPLFTRLPSAAFGTMG</sequence>
<keyword evidence="2" id="KW-1185">Reference proteome</keyword>
<evidence type="ECO:0000313" key="1">
    <source>
        <dbReference type="EMBL" id="GIH77687.1"/>
    </source>
</evidence>
<evidence type="ECO:0000313" key="2">
    <source>
        <dbReference type="Proteomes" id="UP000616724"/>
    </source>
</evidence>
<accession>A0A8J3W6C2</accession>
<reference evidence="1 2" key="1">
    <citation type="submission" date="2021-01" db="EMBL/GenBank/DDBJ databases">
        <title>Whole genome shotgun sequence of Planobispora longispora NBRC 13918.</title>
        <authorList>
            <person name="Komaki H."/>
            <person name="Tamura T."/>
        </authorList>
    </citation>
    <scope>NUCLEOTIDE SEQUENCE [LARGE SCALE GENOMIC DNA]</scope>
    <source>
        <strain evidence="1 2">NBRC 13918</strain>
    </source>
</reference>
<organism evidence="1 2">
    <name type="scientific">Planobispora longispora</name>
    <dbReference type="NCBI Taxonomy" id="28887"/>
    <lineage>
        <taxon>Bacteria</taxon>
        <taxon>Bacillati</taxon>
        <taxon>Actinomycetota</taxon>
        <taxon>Actinomycetes</taxon>
        <taxon>Streptosporangiales</taxon>
        <taxon>Streptosporangiaceae</taxon>
        <taxon>Planobispora</taxon>
    </lineage>
</organism>
<dbReference type="AlphaFoldDB" id="A0A8J3W6C2"/>
<proteinExistence type="predicted"/>
<dbReference type="RefSeq" id="WP_203892253.1">
    <property type="nucleotide sequence ID" value="NZ_BOOH01000034.1"/>
</dbReference>
<dbReference type="Proteomes" id="UP000616724">
    <property type="component" value="Unassembled WGS sequence"/>
</dbReference>
<name>A0A8J3W6C2_9ACTN</name>
<protein>
    <submittedName>
        <fullName evidence="1">Uncharacterized protein</fullName>
    </submittedName>
</protein>